<dbReference type="AlphaFoldDB" id="A0A378NV70"/>
<dbReference type="STRING" id="1122216.GCA_000423385_02080"/>
<dbReference type="EMBL" id="UGPP01000001">
    <property type="protein sequence ID" value="STY72241.1"/>
    <property type="molecule type" value="Genomic_DNA"/>
</dbReference>
<organism evidence="1 2">
    <name type="scientific">Megamonas hypermegale</name>
    <dbReference type="NCBI Taxonomy" id="158847"/>
    <lineage>
        <taxon>Bacteria</taxon>
        <taxon>Bacillati</taxon>
        <taxon>Bacillota</taxon>
        <taxon>Negativicutes</taxon>
        <taxon>Selenomonadales</taxon>
        <taxon>Selenomonadaceae</taxon>
        <taxon>Megamonas</taxon>
    </lineage>
</organism>
<evidence type="ECO:0000313" key="2">
    <source>
        <dbReference type="Proteomes" id="UP000255234"/>
    </source>
</evidence>
<name>A0A378NV70_9FIRM</name>
<dbReference type="RefSeq" id="WP_022228449.1">
    <property type="nucleotide sequence ID" value="NZ_UGPP01000001.1"/>
</dbReference>
<dbReference type="PANTHER" id="PTHR42110">
    <property type="entry name" value="L-ASPARAGINASE, PUTATIVE (AFU_ORTHOLOGUE AFUA_3G11890)-RELATED"/>
    <property type="match status" value="1"/>
</dbReference>
<proteinExistence type="predicted"/>
<accession>A0A378NV70</accession>
<dbReference type="InterPro" id="IPR010349">
    <property type="entry name" value="Asparaginase_II"/>
</dbReference>
<evidence type="ECO:0000313" key="1">
    <source>
        <dbReference type="EMBL" id="STY72241.1"/>
    </source>
</evidence>
<protein>
    <submittedName>
        <fullName evidence="1">L-asparaginase II</fullName>
    </submittedName>
</protein>
<dbReference type="Pfam" id="PF06089">
    <property type="entry name" value="Asparaginase_II"/>
    <property type="match status" value="1"/>
</dbReference>
<gene>
    <name evidence="1" type="ORF">NCTC10571_02432</name>
</gene>
<reference evidence="1 2" key="1">
    <citation type="submission" date="2018-06" db="EMBL/GenBank/DDBJ databases">
        <authorList>
            <consortium name="Pathogen Informatics"/>
            <person name="Doyle S."/>
        </authorList>
    </citation>
    <scope>NUCLEOTIDE SEQUENCE [LARGE SCALE GENOMIC DNA]</scope>
    <source>
        <strain evidence="1 2">NCTC10571</strain>
    </source>
</reference>
<dbReference type="PANTHER" id="PTHR42110:SF1">
    <property type="entry name" value="L-ASPARAGINASE, PUTATIVE (AFU_ORTHOLOGUE AFUA_3G11890)-RELATED"/>
    <property type="match status" value="1"/>
</dbReference>
<sequence>MSVELLHYTRGKYVENIHRGDAVCVGVDGNIIDKVGNAHLPMFWRSAAKPFQLLQFVKLGGVEKYNLTQQELAILASSHSGEDIHVETVKSILHKLGLTEEVLNCGSARPMSGKAFKELVKNNLKPSALHNPCSGKHSAIIALCQLLNIPVEDYIKPDHEAQKIIHQIVAMSAGIPEDELDIGIDGCGVPVFYLPLDKMAYAYARLMNAEEGNWGEYTEAAIKIRDAMCAYPQMVSGTGRIDKAVAEVTNGRVLAKIGADAVYCLASRELKSGMAFKIEDGSYAAVTPMVIAMLKHFNYINEEEYNKLLSMYPPVLKNHRGDIIGEIKAVF</sequence>
<dbReference type="Proteomes" id="UP000255234">
    <property type="component" value="Unassembled WGS sequence"/>
</dbReference>